<dbReference type="Proteomes" id="UP000718821">
    <property type="component" value="Unassembled WGS sequence"/>
</dbReference>
<dbReference type="InterPro" id="IPR038740">
    <property type="entry name" value="BioF2-like_GNAT_dom"/>
</dbReference>
<dbReference type="InterPro" id="IPR016181">
    <property type="entry name" value="Acyl_CoA_acyltransferase"/>
</dbReference>
<dbReference type="SUPFAM" id="SSF55729">
    <property type="entry name" value="Acyl-CoA N-acyltransferases (Nat)"/>
    <property type="match status" value="1"/>
</dbReference>
<keyword evidence="2" id="KW-0808">Transferase</keyword>
<evidence type="ECO:0000256" key="2">
    <source>
        <dbReference type="ARBA" id="ARBA00022679"/>
    </source>
</evidence>
<reference evidence="8" key="1">
    <citation type="submission" date="2020-08" db="EMBL/GenBank/DDBJ databases">
        <authorList>
            <person name="Cejkova D."/>
            <person name="Kubasova T."/>
            <person name="Jahodarova E."/>
            <person name="Rychlik I."/>
        </authorList>
    </citation>
    <scope>NUCLEOTIDE SEQUENCE</scope>
    <source>
        <strain evidence="8">An836</strain>
    </source>
</reference>
<evidence type="ECO:0000256" key="5">
    <source>
        <dbReference type="ARBA" id="ARBA00023315"/>
    </source>
</evidence>
<dbReference type="InterPro" id="IPR050644">
    <property type="entry name" value="PG_Glycine_Bridge_Synth"/>
</dbReference>
<evidence type="ECO:0000256" key="6">
    <source>
        <dbReference type="ARBA" id="ARBA00023316"/>
    </source>
</evidence>
<dbReference type="GO" id="GO:0008360">
    <property type="term" value="P:regulation of cell shape"/>
    <property type="evidence" value="ECO:0007669"/>
    <property type="project" value="UniProtKB-KW"/>
</dbReference>
<dbReference type="AlphaFoldDB" id="A0A939B7L7"/>
<protein>
    <submittedName>
        <fullName evidence="8">GNAT family N-acetyltransferase</fullName>
    </submittedName>
</protein>
<sequence>MISLEQASPSGIEAQAEALGFALPIEQTQVWADYQATIDGRTPWGGYVIKDGGTTLGFVSFVDYETHGYHFLRSVHGPAWIHKPDKANEREAVNALRAAVRRRDRRQVFLRFAVWHYEEDWALPTLSTVPYNETVVIDVTGGDEEILARMKTRGRRDVRKSLRECPAVCTDETREAIADFSEYYAVMEETGARDGFAPAPMSDYADMIRMLGANHCRVFAARNEGRLVAWSIVTVNGTHAVRYYAAMRDDARRMHVTDRLLYWECCELGRQGIADYDLMGIGNDFNPSIKGLNEFKTKFTKQTTPVAPDRDITVRKGFYTALTLVKRLRGALRH</sequence>
<evidence type="ECO:0000256" key="4">
    <source>
        <dbReference type="ARBA" id="ARBA00022984"/>
    </source>
</evidence>
<dbReference type="PANTHER" id="PTHR36174:SF1">
    <property type="entry name" value="LIPID II:GLYCINE GLYCYLTRANSFERASE"/>
    <property type="match status" value="1"/>
</dbReference>
<dbReference type="PANTHER" id="PTHR36174">
    <property type="entry name" value="LIPID II:GLYCINE GLYCYLTRANSFERASE"/>
    <property type="match status" value="1"/>
</dbReference>
<gene>
    <name evidence="8" type="ORF">H7U32_01240</name>
</gene>
<dbReference type="Pfam" id="PF13480">
    <property type="entry name" value="Acetyltransf_6"/>
    <property type="match status" value="1"/>
</dbReference>
<evidence type="ECO:0000256" key="1">
    <source>
        <dbReference type="ARBA" id="ARBA00009943"/>
    </source>
</evidence>
<dbReference type="GO" id="GO:0071555">
    <property type="term" value="P:cell wall organization"/>
    <property type="evidence" value="ECO:0007669"/>
    <property type="project" value="UniProtKB-KW"/>
</dbReference>
<dbReference type="GO" id="GO:0016755">
    <property type="term" value="F:aminoacyltransferase activity"/>
    <property type="evidence" value="ECO:0007669"/>
    <property type="project" value="InterPro"/>
</dbReference>
<dbReference type="PROSITE" id="PS51191">
    <property type="entry name" value="FEMABX"/>
    <property type="match status" value="1"/>
</dbReference>
<comment type="similarity">
    <text evidence="1">Belongs to the FemABX family.</text>
</comment>
<dbReference type="EMBL" id="JACLYU010000001">
    <property type="protein sequence ID" value="MBM6698972.1"/>
    <property type="molecule type" value="Genomic_DNA"/>
</dbReference>
<evidence type="ECO:0000256" key="3">
    <source>
        <dbReference type="ARBA" id="ARBA00022960"/>
    </source>
</evidence>
<dbReference type="Gene3D" id="3.40.630.30">
    <property type="match status" value="1"/>
</dbReference>
<dbReference type="GO" id="GO:0009252">
    <property type="term" value="P:peptidoglycan biosynthetic process"/>
    <property type="evidence" value="ECO:0007669"/>
    <property type="project" value="UniProtKB-KW"/>
</dbReference>
<proteinExistence type="inferred from homology"/>
<accession>A0A939B7L7</accession>
<reference evidence="8" key="2">
    <citation type="journal article" date="2021" name="Sci. Rep.">
        <title>The distribution of antibiotic resistance genes in chicken gut microbiota commensals.</title>
        <authorList>
            <person name="Juricova H."/>
            <person name="Matiasovicova J."/>
            <person name="Kubasova T."/>
            <person name="Cejkova D."/>
            <person name="Rychlik I."/>
        </authorList>
    </citation>
    <scope>NUCLEOTIDE SEQUENCE</scope>
    <source>
        <strain evidence="8">An836</strain>
    </source>
</reference>
<keyword evidence="5" id="KW-0012">Acyltransferase</keyword>
<keyword evidence="4" id="KW-0573">Peptidoglycan synthesis</keyword>
<keyword evidence="9" id="KW-1185">Reference proteome</keyword>
<dbReference type="RefSeq" id="WP_204467303.1">
    <property type="nucleotide sequence ID" value="NZ_JACLYU010000001.1"/>
</dbReference>
<keyword evidence="3" id="KW-0133">Cell shape</keyword>
<feature type="domain" description="BioF2-like acetyltransferase" evidence="7">
    <location>
        <begin position="154"/>
        <end position="284"/>
    </location>
</feature>
<comment type="caution">
    <text evidence="8">The sequence shown here is derived from an EMBL/GenBank/DDBJ whole genome shotgun (WGS) entry which is preliminary data.</text>
</comment>
<keyword evidence="6" id="KW-0961">Cell wall biogenesis/degradation</keyword>
<organism evidence="8 9">
    <name type="scientific">Bifidobacterium pullorum subsp. saeculare</name>
    <dbReference type="NCBI Taxonomy" id="78257"/>
    <lineage>
        <taxon>Bacteria</taxon>
        <taxon>Bacillati</taxon>
        <taxon>Actinomycetota</taxon>
        <taxon>Actinomycetes</taxon>
        <taxon>Bifidobacteriales</taxon>
        <taxon>Bifidobacteriaceae</taxon>
        <taxon>Bifidobacterium</taxon>
    </lineage>
</organism>
<evidence type="ECO:0000313" key="8">
    <source>
        <dbReference type="EMBL" id="MBM6698972.1"/>
    </source>
</evidence>
<evidence type="ECO:0000313" key="9">
    <source>
        <dbReference type="Proteomes" id="UP000718821"/>
    </source>
</evidence>
<dbReference type="InterPro" id="IPR003447">
    <property type="entry name" value="FEMABX"/>
</dbReference>
<name>A0A939B7L7_9BIFI</name>
<evidence type="ECO:0000259" key="7">
    <source>
        <dbReference type="Pfam" id="PF13480"/>
    </source>
</evidence>